<reference evidence="2 3" key="1">
    <citation type="submission" date="2011-02" db="EMBL/GenBank/DDBJ databases">
        <title>The Genome Sequence of Sphaeroforma arctica JP610.</title>
        <authorList>
            <consortium name="The Broad Institute Genome Sequencing Platform"/>
            <person name="Russ C."/>
            <person name="Cuomo C."/>
            <person name="Young S.K."/>
            <person name="Zeng Q."/>
            <person name="Gargeya S."/>
            <person name="Alvarado L."/>
            <person name="Berlin A."/>
            <person name="Chapman S.B."/>
            <person name="Chen Z."/>
            <person name="Freedman E."/>
            <person name="Gellesch M."/>
            <person name="Goldberg J."/>
            <person name="Griggs A."/>
            <person name="Gujja S."/>
            <person name="Heilman E."/>
            <person name="Heiman D."/>
            <person name="Howarth C."/>
            <person name="Mehta T."/>
            <person name="Neiman D."/>
            <person name="Pearson M."/>
            <person name="Roberts A."/>
            <person name="Saif S."/>
            <person name="Shea T."/>
            <person name="Shenoy N."/>
            <person name="Sisk P."/>
            <person name="Stolte C."/>
            <person name="Sykes S."/>
            <person name="White J."/>
            <person name="Yandava C."/>
            <person name="Burger G."/>
            <person name="Gray M.W."/>
            <person name="Holland P.W.H."/>
            <person name="King N."/>
            <person name="Lang F.B.F."/>
            <person name="Roger A.J."/>
            <person name="Ruiz-Trillo I."/>
            <person name="Haas B."/>
            <person name="Nusbaum C."/>
            <person name="Birren B."/>
        </authorList>
    </citation>
    <scope>NUCLEOTIDE SEQUENCE [LARGE SCALE GENOMIC DNA]</scope>
    <source>
        <strain evidence="2 3">JP610</strain>
    </source>
</reference>
<name>A0A0L0FBW2_9EUKA</name>
<dbReference type="Proteomes" id="UP000054560">
    <property type="component" value="Unassembled WGS sequence"/>
</dbReference>
<evidence type="ECO:0000313" key="3">
    <source>
        <dbReference type="Proteomes" id="UP000054560"/>
    </source>
</evidence>
<accession>A0A0L0FBW2</accession>
<dbReference type="EMBL" id="KQ244643">
    <property type="protein sequence ID" value="KNC74214.1"/>
    <property type="molecule type" value="Genomic_DNA"/>
</dbReference>
<feature type="compositionally biased region" description="Polar residues" evidence="1">
    <location>
        <begin position="102"/>
        <end position="114"/>
    </location>
</feature>
<sequence length="194" mass="20506">SKIKKNNKLRAINSTSEIRNEVKIFGHKFGAGFVGSPIETRVAKDASAAPSPIISRKSSAVEVPSKMNQALAPGPSTKGADASQSSSLVTITGINSSAVDEQKKVTQFWNQGSPAPSPSRKGPADAQSPRAVRKLSAIDAPSMAAQFRNQDSPAPVSDGSSVSMYQEYECRSIIFPDIGSMVFQLAATRTLDPL</sequence>
<feature type="region of interest" description="Disordered" evidence="1">
    <location>
        <begin position="45"/>
        <end position="84"/>
    </location>
</feature>
<keyword evidence="3" id="KW-1185">Reference proteome</keyword>
<feature type="region of interest" description="Disordered" evidence="1">
    <location>
        <begin position="102"/>
        <end position="133"/>
    </location>
</feature>
<proteinExistence type="predicted"/>
<dbReference type="GeneID" id="25913736"/>
<evidence type="ECO:0000313" key="2">
    <source>
        <dbReference type="EMBL" id="KNC74214.1"/>
    </source>
</evidence>
<protein>
    <submittedName>
        <fullName evidence="2">Uncharacterized protein</fullName>
    </submittedName>
</protein>
<dbReference type="RefSeq" id="XP_014148116.1">
    <property type="nucleotide sequence ID" value="XM_014292641.1"/>
</dbReference>
<feature type="non-terminal residue" evidence="2">
    <location>
        <position position="1"/>
    </location>
</feature>
<evidence type="ECO:0000256" key="1">
    <source>
        <dbReference type="SAM" id="MobiDB-lite"/>
    </source>
</evidence>
<dbReference type="AlphaFoldDB" id="A0A0L0FBW2"/>
<organism evidence="2 3">
    <name type="scientific">Sphaeroforma arctica JP610</name>
    <dbReference type="NCBI Taxonomy" id="667725"/>
    <lineage>
        <taxon>Eukaryota</taxon>
        <taxon>Ichthyosporea</taxon>
        <taxon>Ichthyophonida</taxon>
        <taxon>Sphaeroforma</taxon>
    </lineage>
</organism>
<gene>
    <name evidence="2" type="ORF">SARC_13232</name>
</gene>